<reference evidence="3" key="1">
    <citation type="journal article" date="2009" name="Nature">
        <title>Genome sequence and analysis of the Irish potato famine pathogen Phytophthora infestans.</title>
        <authorList>
            <consortium name="The Broad Institute Genome Sequencing Platform"/>
            <person name="Haas B.J."/>
            <person name="Kamoun S."/>
            <person name="Zody M.C."/>
            <person name="Jiang R.H."/>
            <person name="Handsaker R.E."/>
            <person name="Cano L.M."/>
            <person name="Grabherr M."/>
            <person name="Kodira C.D."/>
            <person name="Raffaele S."/>
            <person name="Torto-Alalibo T."/>
            <person name="Bozkurt T.O."/>
            <person name="Ah-Fong A.M."/>
            <person name="Alvarado L."/>
            <person name="Anderson V.L."/>
            <person name="Armstrong M.R."/>
            <person name="Avrova A."/>
            <person name="Baxter L."/>
            <person name="Beynon J."/>
            <person name="Boevink P.C."/>
            <person name="Bollmann S.R."/>
            <person name="Bos J.I."/>
            <person name="Bulone V."/>
            <person name="Cai G."/>
            <person name="Cakir C."/>
            <person name="Carrington J.C."/>
            <person name="Chawner M."/>
            <person name="Conti L."/>
            <person name="Costanzo S."/>
            <person name="Ewan R."/>
            <person name="Fahlgren N."/>
            <person name="Fischbach M.A."/>
            <person name="Fugelstad J."/>
            <person name="Gilroy E.M."/>
            <person name="Gnerre S."/>
            <person name="Green P.J."/>
            <person name="Grenville-Briggs L.J."/>
            <person name="Griffith J."/>
            <person name="Grunwald N.J."/>
            <person name="Horn K."/>
            <person name="Horner N.R."/>
            <person name="Hu C.H."/>
            <person name="Huitema E."/>
            <person name="Jeong D.H."/>
            <person name="Jones A.M."/>
            <person name="Jones J.D."/>
            <person name="Jones R.W."/>
            <person name="Karlsson E.K."/>
            <person name="Kunjeti S.G."/>
            <person name="Lamour K."/>
            <person name="Liu Z."/>
            <person name="Ma L."/>
            <person name="Maclean D."/>
            <person name="Chibucos M.C."/>
            <person name="McDonald H."/>
            <person name="McWalters J."/>
            <person name="Meijer H.J."/>
            <person name="Morgan W."/>
            <person name="Morris P.F."/>
            <person name="Munro C.A."/>
            <person name="O'Neill K."/>
            <person name="Ospina-Giraldo M."/>
            <person name="Pinzon A."/>
            <person name="Pritchard L."/>
            <person name="Ramsahoye B."/>
            <person name="Ren Q."/>
            <person name="Restrepo S."/>
            <person name="Roy S."/>
            <person name="Sadanandom A."/>
            <person name="Savidor A."/>
            <person name="Schornack S."/>
            <person name="Schwartz D.C."/>
            <person name="Schumann U.D."/>
            <person name="Schwessinger B."/>
            <person name="Seyer L."/>
            <person name="Sharpe T."/>
            <person name="Silvar C."/>
            <person name="Song J."/>
            <person name="Studholme D.J."/>
            <person name="Sykes S."/>
            <person name="Thines M."/>
            <person name="van de Vondervoort P.J."/>
            <person name="Phuntumart V."/>
            <person name="Wawra S."/>
            <person name="Weide R."/>
            <person name="Win J."/>
            <person name="Young C."/>
            <person name="Zhou S."/>
            <person name="Fry W."/>
            <person name="Meyers B.C."/>
            <person name="van West P."/>
            <person name="Ristaino J."/>
            <person name="Govers F."/>
            <person name="Birch P.R."/>
            <person name="Whisson S.C."/>
            <person name="Judelson H.S."/>
            <person name="Nusbaum C."/>
        </authorList>
    </citation>
    <scope>NUCLEOTIDE SEQUENCE [LARGE SCALE GENOMIC DNA]</scope>
    <source>
        <strain evidence="3">T30-4</strain>
    </source>
</reference>
<dbReference type="KEGG" id="pif:PITG_13529"/>
<dbReference type="HOGENOM" id="CLU_1638689_0_0_1"/>
<dbReference type="EMBL" id="DS028146">
    <property type="protein sequence ID" value="EEY60794.1"/>
    <property type="molecule type" value="Genomic_DNA"/>
</dbReference>
<evidence type="ECO:0000313" key="3">
    <source>
        <dbReference type="Proteomes" id="UP000006643"/>
    </source>
</evidence>
<dbReference type="Proteomes" id="UP000006643">
    <property type="component" value="Unassembled WGS sequence"/>
</dbReference>
<gene>
    <name evidence="2" type="ORF">PITG_13529</name>
</gene>
<dbReference type="InParanoid" id="D0NM73"/>
<dbReference type="GeneID" id="9462095"/>
<name>D0NM73_PHYIT</name>
<evidence type="ECO:0000313" key="2">
    <source>
        <dbReference type="EMBL" id="EEY60794.1"/>
    </source>
</evidence>
<proteinExistence type="predicted"/>
<accession>D0NM73</accession>
<organism evidence="2 3">
    <name type="scientific">Phytophthora infestans (strain T30-4)</name>
    <name type="common">Potato late blight agent</name>
    <dbReference type="NCBI Taxonomy" id="403677"/>
    <lineage>
        <taxon>Eukaryota</taxon>
        <taxon>Sar</taxon>
        <taxon>Stramenopiles</taxon>
        <taxon>Oomycota</taxon>
        <taxon>Peronosporomycetes</taxon>
        <taxon>Peronosporales</taxon>
        <taxon>Peronosporaceae</taxon>
        <taxon>Phytophthora</taxon>
    </lineage>
</organism>
<evidence type="ECO:0000256" key="1">
    <source>
        <dbReference type="SAM" id="SignalP"/>
    </source>
</evidence>
<dbReference type="VEuPathDB" id="FungiDB:PITG_13529"/>
<sequence>MLALSRLRCTLLLVTLAFFTNVVTSSEAMEVKILSGNSDLLVTSSADNTGSTTAKRVLSQAVKASQKSANYPSNESGSIAAEERGWFTKLFGRKNHLEKASESTFTTLLGNAEAKLKAFERLERKYDDARKAYMAFDGLNLDPQSSKWKFFKQFGDWYDNRH</sequence>
<feature type="chain" id="PRO_5003012215" evidence="1">
    <location>
        <begin position="26"/>
        <end position="162"/>
    </location>
</feature>
<keyword evidence="3" id="KW-1185">Reference proteome</keyword>
<feature type="signal peptide" evidence="1">
    <location>
        <begin position="1"/>
        <end position="25"/>
    </location>
</feature>
<dbReference type="RefSeq" id="XP_002899740.1">
    <property type="nucleotide sequence ID" value="XM_002899694.1"/>
</dbReference>
<dbReference type="AlphaFoldDB" id="D0NM73"/>
<protein>
    <submittedName>
        <fullName evidence="2">Secreted RxLR effector peptide protein, putative</fullName>
    </submittedName>
</protein>
<keyword evidence="1" id="KW-0732">Signal</keyword>